<sequence>MCAAAQPYPPASGGGDITDTKDEFRAMLRAARQHSTARQRAEAAAALAEVVGTLPGLDRARCVAAYSARPSEPDTTAVLELLAARGIEVLLPVLGAGLAREWATYAGPDDLVQRAPGRPPEPGTPSLGAEALSRADLILAPALAVDTSGTRLGQGGGWYDRALQHARPGVPVIALVFPDEVYDATTRPLPRETHDRAVDMVATPEGWRPLPH</sequence>
<evidence type="ECO:0000313" key="7">
    <source>
        <dbReference type="Proteomes" id="UP000581206"/>
    </source>
</evidence>
<dbReference type="Gene3D" id="3.40.50.10420">
    <property type="entry name" value="NagB/RpiA/CoA transferase-like"/>
    <property type="match status" value="1"/>
</dbReference>
<feature type="binding site" evidence="4">
    <location>
        <begin position="151"/>
        <end position="159"/>
    </location>
    <ligand>
        <name>ATP</name>
        <dbReference type="ChEBI" id="CHEBI:30616"/>
    </ligand>
</feature>
<comment type="similarity">
    <text evidence="1 5">Belongs to the 5-formyltetrahydrofolate cyclo-ligase family.</text>
</comment>
<evidence type="ECO:0000313" key="6">
    <source>
        <dbReference type="EMBL" id="NKY21312.1"/>
    </source>
</evidence>
<name>A0A7X6KS83_9CELL</name>
<dbReference type="NCBIfam" id="TIGR02727">
    <property type="entry name" value="MTHFS_bact"/>
    <property type="match status" value="1"/>
</dbReference>
<proteinExistence type="inferred from homology"/>
<dbReference type="SUPFAM" id="SSF100950">
    <property type="entry name" value="NagB/RpiA/CoA transferase-like"/>
    <property type="match status" value="1"/>
</dbReference>
<dbReference type="PANTHER" id="PTHR23407">
    <property type="entry name" value="ATPASE INHIBITOR/5-FORMYLTETRAHYDROFOLATE CYCLO-LIGASE"/>
    <property type="match status" value="1"/>
</dbReference>
<evidence type="ECO:0000256" key="1">
    <source>
        <dbReference type="ARBA" id="ARBA00010638"/>
    </source>
</evidence>
<protein>
    <recommendedName>
        <fullName evidence="5">5-formyltetrahydrofolate cyclo-ligase</fullName>
        <ecNumber evidence="5">6.3.3.2</ecNumber>
    </recommendedName>
</protein>
<keyword evidence="2 4" id="KW-0547">Nucleotide-binding</keyword>
<dbReference type="PIRSF" id="PIRSF006806">
    <property type="entry name" value="FTHF_cligase"/>
    <property type="match status" value="1"/>
</dbReference>
<dbReference type="GO" id="GO:0030272">
    <property type="term" value="F:5-formyltetrahydrofolate cyclo-ligase activity"/>
    <property type="evidence" value="ECO:0007669"/>
    <property type="project" value="UniProtKB-EC"/>
</dbReference>
<dbReference type="GO" id="GO:0009396">
    <property type="term" value="P:folic acid-containing compound biosynthetic process"/>
    <property type="evidence" value="ECO:0007669"/>
    <property type="project" value="TreeGrafter"/>
</dbReference>
<dbReference type="InterPro" id="IPR024185">
    <property type="entry name" value="FTHF_cligase-like_sf"/>
</dbReference>
<dbReference type="GO" id="GO:0005524">
    <property type="term" value="F:ATP binding"/>
    <property type="evidence" value="ECO:0007669"/>
    <property type="project" value="UniProtKB-KW"/>
</dbReference>
<dbReference type="Pfam" id="PF01812">
    <property type="entry name" value="5-FTHF_cyc-lig"/>
    <property type="match status" value="1"/>
</dbReference>
<evidence type="ECO:0000256" key="4">
    <source>
        <dbReference type="PIRSR" id="PIRSR006806-1"/>
    </source>
</evidence>
<evidence type="ECO:0000256" key="2">
    <source>
        <dbReference type="ARBA" id="ARBA00022741"/>
    </source>
</evidence>
<feature type="binding site" evidence="4">
    <location>
        <position position="72"/>
    </location>
    <ligand>
        <name>substrate</name>
    </ligand>
</feature>
<reference evidence="6 7" key="1">
    <citation type="submission" date="2020-04" db="EMBL/GenBank/DDBJ databases">
        <title>MicrobeNet Type strains.</title>
        <authorList>
            <person name="Nicholson A.C."/>
        </authorList>
    </citation>
    <scope>NUCLEOTIDE SEQUENCE [LARGE SCALE GENOMIC DNA]</scope>
    <source>
        <strain evidence="6 7">ATCC BAA-788</strain>
    </source>
</reference>
<dbReference type="EMBL" id="JAAXOX010000001">
    <property type="protein sequence ID" value="NKY21312.1"/>
    <property type="molecule type" value="Genomic_DNA"/>
</dbReference>
<organism evidence="6 7">
    <name type="scientific">Cellulomonas denverensis</name>
    <dbReference type="NCBI Taxonomy" id="264297"/>
    <lineage>
        <taxon>Bacteria</taxon>
        <taxon>Bacillati</taxon>
        <taxon>Actinomycetota</taxon>
        <taxon>Actinomycetes</taxon>
        <taxon>Micrococcales</taxon>
        <taxon>Cellulomonadaceae</taxon>
        <taxon>Cellulomonas</taxon>
    </lineage>
</organism>
<keyword evidence="3 4" id="KW-0067">ATP-binding</keyword>
<dbReference type="GO" id="GO:0035999">
    <property type="term" value="P:tetrahydrofolate interconversion"/>
    <property type="evidence" value="ECO:0007669"/>
    <property type="project" value="TreeGrafter"/>
</dbReference>
<dbReference type="EC" id="6.3.3.2" evidence="5"/>
<dbReference type="InterPro" id="IPR037171">
    <property type="entry name" value="NagB/RpiA_transferase-like"/>
</dbReference>
<evidence type="ECO:0000256" key="5">
    <source>
        <dbReference type="RuleBase" id="RU361279"/>
    </source>
</evidence>
<keyword evidence="5" id="KW-0479">Metal-binding</keyword>
<dbReference type="InterPro" id="IPR002698">
    <property type="entry name" value="FTHF_cligase"/>
</dbReference>
<comment type="catalytic activity">
    <reaction evidence="5">
        <text>(6S)-5-formyl-5,6,7,8-tetrahydrofolate + ATP = (6R)-5,10-methenyltetrahydrofolate + ADP + phosphate</text>
        <dbReference type="Rhea" id="RHEA:10488"/>
        <dbReference type="ChEBI" id="CHEBI:30616"/>
        <dbReference type="ChEBI" id="CHEBI:43474"/>
        <dbReference type="ChEBI" id="CHEBI:57455"/>
        <dbReference type="ChEBI" id="CHEBI:57457"/>
        <dbReference type="ChEBI" id="CHEBI:456216"/>
        <dbReference type="EC" id="6.3.3.2"/>
    </reaction>
</comment>
<dbReference type="Proteomes" id="UP000581206">
    <property type="component" value="Unassembled WGS sequence"/>
</dbReference>
<comment type="caution">
    <text evidence="6">The sequence shown here is derived from an EMBL/GenBank/DDBJ whole genome shotgun (WGS) entry which is preliminary data.</text>
</comment>
<gene>
    <name evidence="6" type="ORF">HGA03_01380</name>
</gene>
<dbReference type="GO" id="GO:0046872">
    <property type="term" value="F:metal ion binding"/>
    <property type="evidence" value="ECO:0007669"/>
    <property type="project" value="UniProtKB-KW"/>
</dbReference>
<evidence type="ECO:0000256" key="3">
    <source>
        <dbReference type="ARBA" id="ARBA00022840"/>
    </source>
</evidence>
<dbReference type="PANTHER" id="PTHR23407:SF1">
    <property type="entry name" value="5-FORMYLTETRAHYDROFOLATE CYCLO-LIGASE"/>
    <property type="match status" value="1"/>
</dbReference>
<keyword evidence="5" id="KW-0460">Magnesium</keyword>
<keyword evidence="7" id="KW-1185">Reference proteome</keyword>
<comment type="cofactor">
    <cofactor evidence="5">
        <name>Mg(2+)</name>
        <dbReference type="ChEBI" id="CHEBI:18420"/>
    </cofactor>
</comment>
<keyword evidence="6" id="KW-0436">Ligase</keyword>
<dbReference type="RefSeq" id="WP_168628420.1">
    <property type="nucleotide sequence ID" value="NZ_BONL01000003.1"/>
</dbReference>
<feature type="binding site" evidence="4">
    <location>
        <begin position="21"/>
        <end position="25"/>
    </location>
    <ligand>
        <name>ATP</name>
        <dbReference type="ChEBI" id="CHEBI:30616"/>
    </ligand>
</feature>
<accession>A0A7X6KS83</accession>
<dbReference type="AlphaFoldDB" id="A0A7X6KS83"/>